<evidence type="ECO:0000313" key="1">
    <source>
        <dbReference type="EMBL" id="SDG86505.1"/>
    </source>
</evidence>
<keyword evidence="2" id="KW-1185">Reference proteome</keyword>
<dbReference type="Proteomes" id="UP000198779">
    <property type="component" value="Unassembled WGS sequence"/>
</dbReference>
<dbReference type="EMBL" id="FNCQ01000011">
    <property type="protein sequence ID" value="SDG86505.1"/>
    <property type="molecule type" value="Genomic_DNA"/>
</dbReference>
<dbReference type="Pfam" id="PF12668">
    <property type="entry name" value="DUF3791"/>
    <property type="match status" value="1"/>
</dbReference>
<reference evidence="2" key="1">
    <citation type="submission" date="2016-10" db="EMBL/GenBank/DDBJ databases">
        <authorList>
            <person name="Varghese N."/>
            <person name="Submissions S."/>
        </authorList>
    </citation>
    <scope>NUCLEOTIDE SEQUENCE [LARGE SCALE GENOMIC DNA]</scope>
    <source>
        <strain evidence="2">BP1-148</strain>
    </source>
</reference>
<evidence type="ECO:0008006" key="3">
    <source>
        <dbReference type="Google" id="ProtNLM"/>
    </source>
</evidence>
<gene>
    <name evidence="1" type="ORF">SAMN04487901_11149</name>
</gene>
<dbReference type="RefSeq" id="WP_091818140.1">
    <property type="nucleotide sequence ID" value="NZ_FNCQ01000011.1"/>
</dbReference>
<dbReference type="STRING" id="645274.SAMN04487901_11149"/>
<organism evidence="1 2">
    <name type="scientific">Prevotella communis</name>
    <dbReference type="NCBI Taxonomy" id="2913614"/>
    <lineage>
        <taxon>Bacteria</taxon>
        <taxon>Pseudomonadati</taxon>
        <taxon>Bacteroidota</taxon>
        <taxon>Bacteroidia</taxon>
        <taxon>Bacteroidales</taxon>
        <taxon>Prevotellaceae</taxon>
        <taxon>Prevotella</taxon>
    </lineage>
</organism>
<dbReference type="AlphaFoldDB" id="A0A1G7XQK8"/>
<dbReference type="InterPro" id="IPR024269">
    <property type="entry name" value="DUF3791"/>
</dbReference>
<name>A0A1G7XQK8_9BACT</name>
<accession>A0A1G7XQK8</accession>
<sequence>MTTNPQTQFATLAIGATAQRMGISATELFNRLKHHGLVRRLLFDCYDTLHAESIDGVVWNVQEALKNWDAKEKGGQK</sequence>
<evidence type="ECO:0000313" key="2">
    <source>
        <dbReference type="Proteomes" id="UP000198779"/>
    </source>
</evidence>
<proteinExistence type="predicted"/>
<protein>
    <recommendedName>
        <fullName evidence="3">DUF3791 domain-containing protein</fullName>
    </recommendedName>
</protein>